<protein>
    <submittedName>
        <fullName evidence="6">Putative mannose-6-phosphate isomerase GmuF</fullName>
        <ecNumber evidence="6">5.3.1.8</ecNumber>
    </submittedName>
</protein>
<reference evidence="6 7" key="1">
    <citation type="submission" date="2019-02" db="EMBL/GenBank/DDBJ databases">
        <title>Deep-cultivation of Planctomycetes and their phenomic and genomic characterization uncovers novel biology.</title>
        <authorList>
            <person name="Wiegand S."/>
            <person name="Jogler M."/>
            <person name="Boedeker C."/>
            <person name="Pinto D."/>
            <person name="Vollmers J."/>
            <person name="Rivas-Marin E."/>
            <person name="Kohn T."/>
            <person name="Peeters S.H."/>
            <person name="Heuer A."/>
            <person name="Rast P."/>
            <person name="Oberbeckmann S."/>
            <person name="Bunk B."/>
            <person name="Jeske O."/>
            <person name="Meyerdierks A."/>
            <person name="Storesund J.E."/>
            <person name="Kallscheuer N."/>
            <person name="Luecker S."/>
            <person name="Lage O.M."/>
            <person name="Pohl T."/>
            <person name="Merkel B.J."/>
            <person name="Hornburger P."/>
            <person name="Mueller R.-W."/>
            <person name="Bruemmer F."/>
            <person name="Labrenz M."/>
            <person name="Spormann A.M."/>
            <person name="Op den Camp H."/>
            <person name="Overmann J."/>
            <person name="Amann R."/>
            <person name="Jetten M.S.M."/>
            <person name="Mascher T."/>
            <person name="Medema M.H."/>
            <person name="Devos D.P."/>
            <person name="Kaster A.-K."/>
            <person name="Ovreas L."/>
            <person name="Rohde M."/>
            <person name="Galperin M.Y."/>
            <person name="Jogler C."/>
        </authorList>
    </citation>
    <scope>NUCLEOTIDE SEQUENCE [LARGE SCALE GENOMIC DNA]</scope>
    <source>
        <strain evidence="6 7">Pla133</strain>
    </source>
</reference>
<gene>
    <name evidence="6" type="primary">gmuF</name>
    <name evidence="6" type="ORF">Pla133_07510</name>
</gene>
<dbReference type="GO" id="GO:0005975">
    <property type="term" value="P:carbohydrate metabolic process"/>
    <property type="evidence" value="ECO:0007669"/>
    <property type="project" value="InterPro"/>
</dbReference>
<dbReference type="InterPro" id="IPR011051">
    <property type="entry name" value="RmlC_Cupin_sf"/>
</dbReference>
<dbReference type="GO" id="GO:0008270">
    <property type="term" value="F:zinc ion binding"/>
    <property type="evidence" value="ECO:0007669"/>
    <property type="project" value="InterPro"/>
</dbReference>
<feature type="active site" evidence="4">
    <location>
        <position position="202"/>
    </location>
</feature>
<dbReference type="InterPro" id="IPR046457">
    <property type="entry name" value="PMI_typeI_cat"/>
</dbReference>
<comment type="cofactor">
    <cofactor evidence="3">
        <name>Zn(2+)</name>
        <dbReference type="ChEBI" id="CHEBI:29105"/>
    </cofactor>
    <text evidence="3">Binds 1 zinc ion per subunit.</text>
</comment>
<dbReference type="CDD" id="cd02208">
    <property type="entry name" value="cupin_RmlC-like"/>
    <property type="match status" value="1"/>
</dbReference>
<accession>A0A518BFE4</accession>
<keyword evidence="1 3" id="KW-0479">Metal-binding</keyword>
<evidence type="ECO:0000256" key="1">
    <source>
        <dbReference type="ARBA" id="ARBA00022723"/>
    </source>
</evidence>
<feature type="domain" description="Phosphomannose isomerase type I catalytic" evidence="5">
    <location>
        <begin position="15"/>
        <end position="111"/>
    </location>
</feature>
<dbReference type="EC" id="5.3.1.8" evidence="6"/>
<sequence>MANLREPLRFRREYVEKSVWGGRSLERVLGIDLPAGKRIGETWELVDRADVNSVVVGGTFDGRTLGQLVRDHGADLLGRSKPTPDGRFPLLVKFLDAAENLSVQVHPDDAGALAQGGTSEAKTEAWYFLDAGPEGGVWCGLKPGSERAAVEPAMGSAAIVEHLAWWPVKRGQALMVPGGTIHAIGAGVQLLEVQQNSDTTWRIYDWDRVDEATGQPRSQHVAQAAQSTRYDLSPRPPVGEVFLPHVTGAEMAPLARCRYFGMSRLRVTAPAELDTADQFQIYVAISGAGVLVTLDEGREQRTDIGRGDTLLVPAACGVHRFEPLGDEALDLVQLQATG</sequence>
<dbReference type="PANTHER" id="PTHR42742">
    <property type="entry name" value="TRANSCRIPTIONAL REPRESSOR MPRA"/>
    <property type="match status" value="1"/>
</dbReference>
<dbReference type="RefSeq" id="WP_419192092.1">
    <property type="nucleotide sequence ID" value="NZ_CP036287.1"/>
</dbReference>
<keyword evidence="2 3" id="KW-0862">Zinc</keyword>
<dbReference type="CDD" id="cd07010">
    <property type="entry name" value="cupin_PMI_type_I_N_bac"/>
    <property type="match status" value="1"/>
</dbReference>
<keyword evidence="6" id="KW-0413">Isomerase</keyword>
<feature type="binding site" evidence="3">
    <location>
        <position position="124"/>
    </location>
    <ligand>
        <name>Zn(2+)</name>
        <dbReference type="ChEBI" id="CHEBI:29105"/>
    </ligand>
</feature>
<evidence type="ECO:0000256" key="4">
    <source>
        <dbReference type="PIRSR" id="PIRSR036894-2"/>
    </source>
</evidence>
<dbReference type="SUPFAM" id="SSF51182">
    <property type="entry name" value="RmlC-like cupins"/>
    <property type="match status" value="1"/>
</dbReference>
<evidence type="ECO:0000256" key="3">
    <source>
        <dbReference type="PIRSR" id="PIRSR036894-1"/>
    </source>
</evidence>
<dbReference type="InterPro" id="IPR014628">
    <property type="entry name" value="Man6P_isomerase_Firm_short"/>
</dbReference>
<dbReference type="InterPro" id="IPR051804">
    <property type="entry name" value="Carb_Metab_Reg_Kinase/Isom"/>
</dbReference>
<keyword evidence="7" id="KW-1185">Reference proteome</keyword>
<name>A0A518BFE4_9BACT</name>
<feature type="binding site" evidence="3">
    <location>
        <position position="106"/>
    </location>
    <ligand>
        <name>Zn(2+)</name>
        <dbReference type="ChEBI" id="CHEBI:29105"/>
    </ligand>
</feature>
<evidence type="ECO:0000256" key="2">
    <source>
        <dbReference type="ARBA" id="ARBA00022833"/>
    </source>
</evidence>
<evidence type="ECO:0000313" key="6">
    <source>
        <dbReference type="EMBL" id="QDU65686.1"/>
    </source>
</evidence>
<organism evidence="6 7">
    <name type="scientific">Engelhardtia mirabilis</name>
    <dbReference type="NCBI Taxonomy" id="2528011"/>
    <lineage>
        <taxon>Bacteria</taxon>
        <taxon>Pseudomonadati</taxon>
        <taxon>Planctomycetota</taxon>
        <taxon>Planctomycetia</taxon>
        <taxon>Planctomycetia incertae sedis</taxon>
        <taxon>Engelhardtia</taxon>
    </lineage>
</organism>
<dbReference type="PIRSF" id="PIRSF036894">
    <property type="entry name" value="PMI_Firm_short"/>
    <property type="match status" value="1"/>
</dbReference>
<dbReference type="InterPro" id="IPR014710">
    <property type="entry name" value="RmlC-like_jellyroll"/>
</dbReference>
<evidence type="ECO:0000313" key="7">
    <source>
        <dbReference type="Proteomes" id="UP000316921"/>
    </source>
</evidence>
<feature type="binding site" evidence="3">
    <location>
        <position position="182"/>
    </location>
    <ligand>
        <name>Zn(2+)</name>
        <dbReference type="ChEBI" id="CHEBI:29105"/>
    </ligand>
</feature>
<dbReference type="KEGG" id="pbap:Pla133_07510"/>
<evidence type="ECO:0000259" key="5">
    <source>
        <dbReference type="Pfam" id="PF20511"/>
    </source>
</evidence>
<dbReference type="Gene3D" id="2.60.120.10">
    <property type="entry name" value="Jelly Rolls"/>
    <property type="match status" value="2"/>
</dbReference>
<dbReference type="GO" id="GO:0004476">
    <property type="term" value="F:mannose-6-phosphate isomerase activity"/>
    <property type="evidence" value="ECO:0007669"/>
    <property type="project" value="UniProtKB-EC"/>
</dbReference>
<dbReference type="Pfam" id="PF20511">
    <property type="entry name" value="PMI_typeI_cat"/>
    <property type="match status" value="1"/>
</dbReference>
<proteinExistence type="predicted"/>
<dbReference type="Proteomes" id="UP000316921">
    <property type="component" value="Chromosome"/>
</dbReference>
<dbReference type="EMBL" id="CP036287">
    <property type="protein sequence ID" value="QDU65686.1"/>
    <property type="molecule type" value="Genomic_DNA"/>
</dbReference>
<dbReference type="AlphaFoldDB" id="A0A518BFE4"/>
<dbReference type="PANTHER" id="PTHR42742:SF3">
    <property type="entry name" value="FRUCTOKINASE"/>
    <property type="match status" value="1"/>
</dbReference>